<name>A0ABW2JD60_9ACTN</name>
<gene>
    <name evidence="1" type="ORF">ACFQVC_04630</name>
</gene>
<evidence type="ECO:0000313" key="2">
    <source>
        <dbReference type="Proteomes" id="UP001596523"/>
    </source>
</evidence>
<dbReference type="RefSeq" id="WP_381826663.1">
    <property type="nucleotide sequence ID" value="NZ_JBHTCF010000001.1"/>
</dbReference>
<proteinExistence type="predicted"/>
<reference evidence="2" key="1">
    <citation type="journal article" date="2019" name="Int. J. Syst. Evol. Microbiol.">
        <title>The Global Catalogue of Microorganisms (GCM) 10K type strain sequencing project: providing services to taxonomists for standard genome sequencing and annotation.</title>
        <authorList>
            <consortium name="The Broad Institute Genomics Platform"/>
            <consortium name="The Broad Institute Genome Sequencing Center for Infectious Disease"/>
            <person name="Wu L."/>
            <person name="Ma J."/>
        </authorList>
    </citation>
    <scope>NUCLEOTIDE SEQUENCE [LARGE SCALE GENOMIC DNA]</scope>
    <source>
        <strain evidence="2">SYNS20</strain>
    </source>
</reference>
<keyword evidence="2" id="KW-1185">Reference proteome</keyword>
<dbReference type="Proteomes" id="UP001596523">
    <property type="component" value="Unassembled WGS sequence"/>
</dbReference>
<accession>A0ABW2JD60</accession>
<dbReference type="EMBL" id="JBHTCF010000001">
    <property type="protein sequence ID" value="MFC7303501.1"/>
    <property type="molecule type" value="Genomic_DNA"/>
</dbReference>
<evidence type="ECO:0000313" key="1">
    <source>
        <dbReference type="EMBL" id="MFC7303501.1"/>
    </source>
</evidence>
<organism evidence="1 2">
    <name type="scientific">Streptomyces monticola</name>
    <dbReference type="NCBI Taxonomy" id="2666263"/>
    <lineage>
        <taxon>Bacteria</taxon>
        <taxon>Bacillati</taxon>
        <taxon>Actinomycetota</taxon>
        <taxon>Actinomycetes</taxon>
        <taxon>Kitasatosporales</taxon>
        <taxon>Streptomycetaceae</taxon>
        <taxon>Streptomyces</taxon>
    </lineage>
</organism>
<comment type="caution">
    <text evidence="1">The sequence shown here is derived from an EMBL/GenBank/DDBJ whole genome shotgun (WGS) entry which is preliminary data.</text>
</comment>
<protein>
    <submittedName>
        <fullName evidence="1">Uncharacterized protein</fullName>
    </submittedName>
</protein>
<sequence length="333" mass="35826">MIASTPVARWSWGREAEGEDELLEFLRGVLSAFTVLRDRRLFPSHVPMKIALPEYGATETFLFRGEFTLDSRTSPDDAESLAQEIQSAMVPGKPGGVDADISPGRSTMASGTDETAFSLSAALLTGFFSLQLETFSDAWMPCDLKGRAQDDRYAANYPRLADALQAVSVAVDTDIDPDDPTWFGKPTETGVENICDGDGSAVDVWDRFEIPQRNSVFRHAPGFDAVGYARDASGLIRHTPVAGEQGVLGYLWASDTEAAASFEPRASAGDAGYAAGLLWLERLREASARGLLPSAALREFAALPSDRVAGQLQTSTATALESLAELREIASHT</sequence>